<feature type="transmembrane region" description="Helical" evidence="7">
    <location>
        <begin position="279"/>
        <end position="300"/>
    </location>
</feature>
<feature type="domain" description="TRAP C4-dicarboxylate transport system permease DctM subunit" evidence="8">
    <location>
        <begin position="8"/>
        <end position="422"/>
    </location>
</feature>
<evidence type="ECO:0000256" key="5">
    <source>
        <dbReference type="ARBA" id="ARBA00022989"/>
    </source>
</evidence>
<dbReference type="Pfam" id="PF06808">
    <property type="entry name" value="DctM"/>
    <property type="match status" value="1"/>
</dbReference>
<dbReference type="RefSeq" id="WP_083051637.1">
    <property type="nucleotide sequence ID" value="NZ_CAXXQO010000003.1"/>
</dbReference>
<comment type="subcellular location">
    <subcellularLocation>
        <location evidence="1">Cell inner membrane</location>
        <topology evidence="1">Multi-pass membrane protein</topology>
    </subcellularLocation>
</comment>
<gene>
    <name evidence="9" type="ORF">B4O97_13670</name>
</gene>
<keyword evidence="5 7" id="KW-1133">Transmembrane helix</keyword>
<protein>
    <submittedName>
        <fullName evidence="9">C4-dicarboxylate ABC transporter permease</fullName>
    </submittedName>
</protein>
<evidence type="ECO:0000256" key="6">
    <source>
        <dbReference type="ARBA" id="ARBA00023136"/>
    </source>
</evidence>
<reference evidence="9 10" key="1">
    <citation type="submission" date="2017-03" db="EMBL/GenBank/DDBJ databases">
        <title>Draft Genome sequence of Marispirochaeta sp. strain JC444.</title>
        <authorList>
            <person name="Shivani Y."/>
            <person name="Subhash Y."/>
            <person name="Sasikala C."/>
            <person name="Ramana C."/>
        </authorList>
    </citation>
    <scope>NUCLEOTIDE SEQUENCE [LARGE SCALE GENOMIC DNA]</scope>
    <source>
        <strain evidence="9 10">JC444</strain>
    </source>
</reference>
<dbReference type="AlphaFoldDB" id="A0A1Y1RVQ1"/>
<organism evidence="9 10">
    <name type="scientific">Marispirochaeta aestuarii</name>
    <dbReference type="NCBI Taxonomy" id="1963862"/>
    <lineage>
        <taxon>Bacteria</taxon>
        <taxon>Pseudomonadati</taxon>
        <taxon>Spirochaetota</taxon>
        <taxon>Spirochaetia</taxon>
        <taxon>Spirochaetales</taxon>
        <taxon>Spirochaetaceae</taxon>
        <taxon>Marispirochaeta</taxon>
    </lineage>
</organism>
<keyword evidence="4 7" id="KW-0812">Transmembrane</keyword>
<dbReference type="GO" id="GO:0022857">
    <property type="term" value="F:transmembrane transporter activity"/>
    <property type="evidence" value="ECO:0007669"/>
    <property type="project" value="TreeGrafter"/>
</dbReference>
<dbReference type="NCBIfam" id="TIGR00786">
    <property type="entry name" value="dctM"/>
    <property type="match status" value="1"/>
</dbReference>
<evidence type="ECO:0000256" key="3">
    <source>
        <dbReference type="ARBA" id="ARBA00022519"/>
    </source>
</evidence>
<keyword evidence="3" id="KW-0997">Cell inner membrane</keyword>
<evidence type="ECO:0000313" key="10">
    <source>
        <dbReference type="Proteomes" id="UP000192343"/>
    </source>
</evidence>
<evidence type="ECO:0000256" key="4">
    <source>
        <dbReference type="ARBA" id="ARBA00022692"/>
    </source>
</evidence>
<keyword evidence="6 7" id="KW-0472">Membrane</keyword>
<feature type="transmembrane region" description="Helical" evidence="7">
    <location>
        <begin position="141"/>
        <end position="165"/>
    </location>
</feature>
<dbReference type="InterPro" id="IPR010656">
    <property type="entry name" value="DctM"/>
</dbReference>
<feature type="transmembrane region" description="Helical" evidence="7">
    <location>
        <begin position="177"/>
        <end position="197"/>
    </location>
</feature>
<dbReference type="GO" id="GO:0005886">
    <property type="term" value="C:plasma membrane"/>
    <property type="evidence" value="ECO:0007669"/>
    <property type="project" value="UniProtKB-SubCell"/>
</dbReference>
<accession>A0A1Y1RVQ1</accession>
<dbReference type="STRING" id="1963862.B4O97_13670"/>
<feature type="transmembrane region" description="Helical" evidence="7">
    <location>
        <begin position="248"/>
        <end position="267"/>
    </location>
</feature>
<dbReference type="PANTHER" id="PTHR33362:SF3">
    <property type="entry name" value="SIALIC ACID TRAP TRANSPORTER PERMEASE PROTEIN SIAT"/>
    <property type="match status" value="1"/>
</dbReference>
<evidence type="ECO:0000313" key="9">
    <source>
        <dbReference type="EMBL" id="ORC34125.1"/>
    </source>
</evidence>
<feature type="transmembrane region" description="Helical" evidence="7">
    <location>
        <begin position="364"/>
        <end position="386"/>
    </location>
</feature>
<comment type="caution">
    <text evidence="9">The sequence shown here is derived from an EMBL/GenBank/DDBJ whole genome shotgun (WGS) entry which is preliminary data.</text>
</comment>
<feature type="transmembrane region" description="Helical" evidence="7">
    <location>
        <begin position="320"/>
        <end position="337"/>
    </location>
</feature>
<evidence type="ECO:0000256" key="2">
    <source>
        <dbReference type="ARBA" id="ARBA00022475"/>
    </source>
</evidence>
<feature type="transmembrane region" description="Helical" evidence="7">
    <location>
        <begin position="406"/>
        <end position="427"/>
    </location>
</feature>
<evidence type="ECO:0000256" key="1">
    <source>
        <dbReference type="ARBA" id="ARBA00004429"/>
    </source>
</evidence>
<sequence length="437" mass="46694">MSLIVLLLTAAILLIFEFPVAFSLMGASIGYLAVDFFTGQGIPVSLTILARRMSPGLDSFPLLAMPLFILAGNLMNRSGIAESIFKFATSLFGHIRGGLAHVNIAASIVFAGMSGVAQADAAGLGTIEIEQMMKKGYKAPFAAAVTASSSIIGPIIPPSVIMVLYAVLAQVSLGELFLAGILPGILMGVLLMLLVYWMSLTNRADTPVEPASTLKEIFLSFVMALPALLAPMILVFGILFGFATPTELGAIAVFYAVVLGVINKRLGLKEIKEASLDSLVTFGVLIFIMAAAFPIGWIIAANNLPMHIANFILSISTNKFVVLILINIMLLIVGCFLETNAILFISVPALLPLIQMLGVDPVHFGVILVLNLLIGAITPPFGIILFIMMDIAKISFRSLLKEMRYFYVPLGISLLIITFVPDFVLFLPRVVAQAFGG</sequence>
<name>A0A1Y1RVQ1_9SPIO</name>
<dbReference type="EMBL" id="MWQY01000015">
    <property type="protein sequence ID" value="ORC34125.1"/>
    <property type="molecule type" value="Genomic_DNA"/>
</dbReference>
<dbReference type="OrthoDB" id="370245at2"/>
<dbReference type="PIRSF" id="PIRSF006066">
    <property type="entry name" value="HI0050"/>
    <property type="match status" value="1"/>
</dbReference>
<feature type="transmembrane region" description="Helical" evidence="7">
    <location>
        <begin position="217"/>
        <end position="242"/>
    </location>
</feature>
<dbReference type="Proteomes" id="UP000192343">
    <property type="component" value="Unassembled WGS sequence"/>
</dbReference>
<dbReference type="InterPro" id="IPR004681">
    <property type="entry name" value="TRAP_DctM"/>
</dbReference>
<evidence type="ECO:0000259" key="8">
    <source>
        <dbReference type="Pfam" id="PF06808"/>
    </source>
</evidence>
<proteinExistence type="predicted"/>
<dbReference type="PANTHER" id="PTHR33362">
    <property type="entry name" value="SIALIC ACID TRAP TRANSPORTER PERMEASE PROTEIN SIAT-RELATED"/>
    <property type="match status" value="1"/>
</dbReference>
<feature type="transmembrane region" description="Helical" evidence="7">
    <location>
        <begin position="342"/>
        <end position="358"/>
    </location>
</feature>
<evidence type="ECO:0000256" key="7">
    <source>
        <dbReference type="SAM" id="Phobius"/>
    </source>
</evidence>
<keyword evidence="10" id="KW-1185">Reference proteome</keyword>
<keyword evidence="2" id="KW-1003">Cell membrane</keyword>
<feature type="transmembrane region" description="Helical" evidence="7">
    <location>
        <begin position="56"/>
        <end position="76"/>
    </location>
</feature>